<keyword evidence="1" id="KW-0347">Helicase</keyword>
<organism evidence="3 4">
    <name type="scientific">Rhipicephalus sanguineus</name>
    <name type="common">Brown dog tick</name>
    <name type="synonym">Ixodes sanguineus</name>
    <dbReference type="NCBI Taxonomy" id="34632"/>
    <lineage>
        <taxon>Eukaryota</taxon>
        <taxon>Metazoa</taxon>
        <taxon>Ecdysozoa</taxon>
        <taxon>Arthropoda</taxon>
        <taxon>Chelicerata</taxon>
        <taxon>Arachnida</taxon>
        <taxon>Acari</taxon>
        <taxon>Parasitiformes</taxon>
        <taxon>Ixodida</taxon>
        <taxon>Ixodoidea</taxon>
        <taxon>Ixodidae</taxon>
        <taxon>Rhipicephalinae</taxon>
        <taxon>Rhipicephalus</taxon>
        <taxon>Rhipicephalus</taxon>
    </lineage>
</organism>
<dbReference type="InterPro" id="IPR010339">
    <property type="entry name" value="TIP49_P-loop"/>
</dbReference>
<comment type="catalytic activity">
    <reaction evidence="1">
        <text>ATP + H2O = ADP + phosphate + H(+)</text>
        <dbReference type="Rhea" id="RHEA:13065"/>
        <dbReference type="ChEBI" id="CHEBI:15377"/>
        <dbReference type="ChEBI" id="CHEBI:15378"/>
        <dbReference type="ChEBI" id="CHEBI:30616"/>
        <dbReference type="ChEBI" id="CHEBI:43474"/>
        <dbReference type="ChEBI" id="CHEBI:456216"/>
        <dbReference type="EC" id="3.6.4.12"/>
    </reaction>
</comment>
<reference evidence="3" key="1">
    <citation type="journal article" date="2020" name="Cell">
        <title>Large-Scale Comparative Analyses of Tick Genomes Elucidate Their Genetic Diversity and Vector Capacities.</title>
        <authorList>
            <consortium name="Tick Genome and Microbiome Consortium (TIGMIC)"/>
            <person name="Jia N."/>
            <person name="Wang J."/>
            <person name="Shi W."/>
            <person name="Du L."/>
            <person name="Sun Y."/>
            <person name="Zhan W."/>
            <person name="Jiang J.F."/>
            <person name="Wang Q."/>
            <person name="Zhang B."/>
            <person name="Ji P."/>
            <person name="Bell-Sakyi L."/>
            <person name="Cui X.M."/>
            <person name="Yuan T.T."/>
            <person name="Jiang B.G."/>
            <person name="Yang W.F."/>
            <person name="Lam T.T."/>
            <person name="Chang Q.C."/>
            <person name="Ding S.J."/>
            <person name="Wang X.J."/>
            <person name="Zhu J.G."/>
            <person name="Ruan X.D."/>
            <person name="Zhao L."/>
            <person name="Wei J.T."/>
            <person name="Ye R.Z."/>
            <person name="Que T.C."/>
            <person name="Du C.H."/>
            <person name="Zhou Y.H."/>
            <person name="Cheng J.X."/>
            <person name="Dai P.F."/>
            <person name="Guo W.B."/>
            <person name="Han X.H."/>
            <person name="Huang E.J."/>
            <person name="Li L.F."/>
            <person name="Wei W."/>
            <person name="Gao Y.C."/>
            <person name="Liu J.Z."/>
            <person name="Shao H.Z."/>
            <person name="Wang X."/>
            <person name="Wang C.C."/>
            <person name="Yang T.C."/>
            <person name="Huo Q.B."/>
            <person name="Li W."/>
            <person name="Chen H.Y."/>
            <person name="Chen S.E."/>
            <person name="Zhou L.G."/>
            <person name="Ni X.B."/>
            <person name="Tian J.H."/>
            <person name="Sheng Y."/>
            <person name="Liu T."/>
            <person name="Pan Y.S."/>
            <person name="Xia L.Y."/>
            <person name="Li J."/>
            <person name="Zhao F."/>
            <person name="Cao W.C."/>
        </authorList>
    </citation>
    <scope>NUCLEOTIDE SEQUENCE</scope>
    <source>
        <tissue evidence="3">Larvae</tissue>
    </source>
</reference>
<comment type="subcellular location">
    <subcellularLocation>
        <location evidence="1">Nucleus</location>
    </subcellularLocation>
</comment>
<sequence>MTCAVEQAVRLVDPPLRDAARSRAIGVLSKLSSSKTDTLPVAEKTALRRLQQNKDIVILPADKGNATVILDRSDYVSKMTSLLEDETTYAKHHLAKLITEIVEIKALPFVQSRPMMHDIITIDKATGKITKLGRSFTRARDYDAMGPQTKFVQCPEGELQKRKEVVHTVTLHEIDVINSRTHGFLALFSGAQPAAFAVQK</sequence>
<dbReference type="EMBL" id="JABSTV010001248">
    <property type="protein sequence ID" value="KAH7969860.1"/>
    <property type="molecule type" value="Genomic_DNA"/>
</dbReference>
<evidence type="ECO:0000256" key="1">
    <source>
        <dbReference type="RuleBase" id="RU363048"/>
    </source>
</evidence>
<comment type="function">
    <text evidence="1">Proposed core component of the chromatin remodeling Ino80 complex which is involved in transcriptional regulation, DNA replication and probably DNA repair.</text>
</comment>
<dbReference type="GO" id="GO:0005524">
    <property type="term" value="F:ATP binding"/>
    <property type="evidence" value="ECO:0007669"/>
    <property type="project" value="UniProtKB-KW"/>
</dbReference>
<feature type="domain" description="TIP49 P-loop" evidence="2">
    <location>
        <begin position="112"/>
        <end position="191"/>
    </location>
</feature>
<evidence type="ECO:0000313" key="4">
    <source>
        <dbReference type="Proteomes" id="UP000821837"/>
    </source>
</evidence>
<dbReference type="Proteomes" id="UP000821837">
    <property type="component" value="Unassembled WGS sequence"/>
</dbReference>
<dbReference type="Pfam" id="PF06068">
    <property type="entry name" value="TIP49"/>
    <property type="match status" value="1"/>
</dbReference>
<evidence type="ECO:0000259" key="2">
    <source>
        <dbReference type="Pfam" id="PF06068"/>
    </source>
</evidence>
<gene>
    <name evidence="3" type="ORF">HPB52_022381</name>
</gene>
<keyword evidence="1" id="KW-0804">Transcription</keyword>
<dbReference type="GO" id="GO:0016787">
    <property type="term" value="F:hydrolase activity"/>
    <property type="evidence" value="ECO:0007669"/>
    <property type="project" value="UniProtKB-KW"/>
</dbReference>
<dbReference type="VEuPathDB" id="VectorBase:RSAN_033279"/>
<accession>A0A9D4Q7X5</accession>
<dbReference type="GO" id="GO:0003678">
    <property type="term" value="F:DNA helicase activity"/>
    <property type="evidence" value="ECO:0007669"/>
    <property type="project" value="UniProtKB-EC"/>
</dbReference>
<proteinExistence type="inferred from homology"/>
<keyword evidence="1" id="KW-0547">Nucleotide-binding</keyword>
<keyword evidence="1" id="KW-0227">DNA damage</keyword>
<dbReference type="Gene3D" id="2.40.50.360">
    <property type="entry name" value="RuvB-like helicase, domain II"/>
    <property type="match status" value="1"/>
</dbReference>
<protein>
    <recommendedName>
        <fullName evidence="1">RuvB-like helicase</fullName>
        <ecNumber evidence="1">3.6.4.12</ecNumber>
    </recommendedName>
</protein>
<dbReference type="EC" id="3.6.4.12" evidence="1"/>
<dbReference type="InterPro" id="IPR042487">
    <property type="entry name" value="RuvBL1/2_DNA/RNA_bd_dom"/>
</dbReference>
<keyword evidence="4" id="KW-1185">Reference proteome</keyword>
<keyword evidence="1" id="KW-0156">Chromatin regulator</keyword>
<dbReference type="GO" id="GO:0005634">
    <property type="term" value="C:nucleus"/>
    <property type="evidence" value="ECO:0007669"/>
    <property type="project" value="UniProtKB-SubCell"/>
</dbReference>
<keyword evidence="1" id="KW-0067">ATP-binding</keyword>
<reference evidence="3" key="2">
    <citation type="submission" date="2021-09" db="EMBL/GenBank/DDBJ databases">
        <authorList>
            <person name="Jia N."/>
            <person name="Wang J."/>
            <person name="Shi W."/>
            <person name="Du L."/>
            <person name="Sun Y."/>
            <person name="Zhan W."/>
            <person name="Jiang J."/>
            <person name="Wang Q."/>
            <person name="Zhang B."/>
            <person name="Ji P."/>
            <person name="Sakyi L.B."/>
            <person name="Cui X."/>
            <person name="Yuan T."/>
            <person name="Jiang B."/>
            <person name="Yang W."/>
            <person name="Lam T.T.-Y."/>
            <person name="Chang Q."/>
            <person name="Ding S."/>
            <person name="Wang X."/>
            <person name="Zhu J."/>
            <person name="Ruan X."/>
            <person name="Zhao L."/>
            <person name="Wei J."/>
            <person name="Que T."/>
            <person name="Du C."/>
            <person name="Cheng J."/>
            <person name="Dai P."/>
            <person name="Han X."/>
            <person name="Huang E."/>
            <person name="Gao Y."/>
            <person name="Liu J."/>
            <person name="Shao H."/>
            <person name="Ye R."/>
            <person name="Li L."/>
            <person name="Wei W."/>
            <person name="Wang X."/>
            <person name="Wang C."/>
            <person name="Huo Q."/>
            <person name="Li W."/>
            <person name="Guo W."/>
            <person name="Chen H."/>
            <person name="Chen S."/>
            <person name="Zhou L."/>
            <person name="Zhou L."/>
            <person name="Ni X."/>
            <person name="Tian J."/>
            <person name="Zhou Y."/>
            <person name="Sheng Y."/>
            <person name="Liu T."/>
            <person name="Pan Y."/>
            <person name="Xia L."/>
            <person name="Li J."/>
            <person name="Zhao F."/>
            <person name="Cao W."/>
        </authorList>
    </citation>
    <scope>NUCLEOTIDE SEQUENCE</scope>
    <source>
        <strain evidence="3">Rsan-2018</strain>
        <tissue evidence="3">Larvae</tissue>
    </source>
</reference>
<name>A0A9D4Q7X5_RHISA</name>
<keyword evidence="1" id="KW-0234">DNA repair</keyword>
<dbReference type="PANTHER" id="PTHR11093">
    <property type="entry name" value="RUVB-RELATED REPTIN AND PONTIN"/>
    <property type="match status" value="1"/>
</dbReference>
<dbReference type="GO" id="GO:0006281">
    <property type="term" value="P:DNA repair"/>
    <property type="evidence" value="ECO:0007669"/>
    <property type="project" value="UniProtKB-KW"/>
</dbReference>
<dbReference type="AlphaFoldDB" id="A0A9D4Q7X5"/>
<evidence type="ECO:0000313" key="3">
    <source>
        <dbReference type="EMBL" id="KAH7969860.1"/>
    </source>
</evidence>
<dbReference type="VEuPathDB" id="VectorBase:RSAN_028907"/>
<keyword evidence="1" id="KW-0805">Transcription regulation</keyword>
<keyword evidence="1" id="KW-0378">Hydrolase</keyword>
<comment type="caution">
    <text evidence="3">The sequence shown here is derived from an EMBL/GenBank/DDBJ whole genome shotgun (WGS) entry which is preliminary data.</text>
</comment>
<dbReference type="InterPro" id="IPR027238">
    <property type="entry name" value="RuvB-like"/>
</dbReference>
<comment type="similarity">
    <text evidence="1">Belongs to the RuvB family.</text>
</comment>
<dbReference type="GO" id="GO:0006325">
    <property type="term" value="P:chromatin organization"/>
    <property type="evidence" value="ECO:0007669"/>
    <property type="project" value="UniProtKB-KW"/>
</dbReference>
<keyword evidence="1" id="KW-0539">Nucleus</keyword>